<dbReference type="Pfam" id="PF00924">
    <property type="entry name" value="MS_channel_2nd"/>
    <property type="match status" value="1"/>
</dbReference>
<evidence type="ECO:0000259" key="10">
    <source>
        <dbReference type="Pfam" id="PF21082"/>
    </source>
</evidence>
<dbReference type="InterPro" id="IPR049278">
    <property type="entry name" value="MS_channel_C"/>
</dbReference>
<evidence type="ECO:0000256" key="4">
    <source>
        <dbReference type="ARBA" id="ARBA00022692"/>
    </source>
</evidence>
<comment type="subcellular location">
    <subcellularLocation>
        <location evidence="1">Cell membrane</location>
        <topology evidence="1">Multi-pass membrane protein</topology>
    </subcellularLocation>
</comment>
<evidence type="ECO:0000256" key="6">
    <source>
        <dbReference type="ARBA" id="ARBA00023136"/>
    </source>
</evidence>
<feature type="transmembrane region" description="Helical" evidence="7">
    <location>
        <begin position="390"/>
        <end position="417"/>
    </location>
</feature>
<feature type="transmembrane region" description="Helical" evidence="7">
    <location>
        <begin position="260"/>
        <end position="281"/>
    </location>
</feature>
<evidence type="ECO:0000313" key="12">
    <source>
        <dbReference type="Proteomes" id="UP000217250"/>
    </source>
</evidence>
<dbReference type="SUPFAM" id="SSF82689">
    <property type="entry name" value="Mechanosensitive channel protein MscS (YggB), C-terminal domain"/>
    <property type="match status" value="1"/>
</dbReference>
<proteinExistence type="inferred from homology"/>
<dbReference type="InterPro" id="IPR011066">
    <property type="entry name" value="MscS_channel_C_sf"/>
</dbReference>
<reference evidence="12" key="1">
    <citation type="submission" date="2017-06" db="EMBL/GenBank/DDBJ databases">
        <title>Capnocytophaga spp. assemblies.</title>
        <authorList>
            <person name="Gulvik C.A."/>
        </authorList>
    </citation>
    <scope>NUCLEOTIDE SEQUENCE [LARGE SCALE GENOMIC DNA]</scope>
    <source>
        <strain evidence="12">H1496</strain>
    </source>
</reference>
<dbReference type="GO" id="GO:0008381">
    <property type="term" value="F:mechanosensitive monoatomic ion channel activity"/>
    <property type="evidence" value="ECO:0007669"/>
    <property type="project" value="InterPro"/>
</dbReference>
<feature type="domain" description="Mechanosensitive ion channel MscS" evidence="9">
    <location>
        <begin position="404"/>
        <end position="469"/>
    </location>
</feature>
<dbReference type="RefSeq" id="WP_095910243.1">
    <property type="nucleotide sequence ID" value="NZ_CP022386.1"/>
</dbReference>
<protein>
    <submittedName>
        <fullName evidence="11">Mechanosensitive ion channel protein MscS</fullName>
    </submittedName>
</protein>
<dbReference type="SUPFAM" id="SSF50182">
    <property type="entry name" value="Sm-like ribonucleoproteins"/>
    <property type="match status" value="1"/>
</dbReference>
<dbReference type="InterPro" id="IPR045275">
    <property type="entry name" value="MscS_archaea/bacteria_type"/>
</dbReference>
<evidence type="ECO:0000256" key="3">
    <source>
        <dbReference type="ARBA" id="ARBA00022475"/>
    </source>
</evidence>
<dbReference type="GeneID" id="84808348"/>
<evidence type="ECO:0000256" key="5">
    <source>
        <dbReference type="ARBA" id="ARBA00022989"/>
    </source>
</evidence>
<dbReference type="PANTHER" id="PTHR30221">
    <property type="entry name" value="SMALL-CONDUCTANCE MECHANOSENSITIVE CHANNEL"/>
    <property type="match status" value="1"/>
</dbReference>
<dbReference type="PANTHER" id="PTHR30221:SF18">
    <property type="entry name" value="SLL0590 PROTEIN"/>
    <property type="match status" value="1"/>
</dbReference>
<evidence type="ECO:0000256" key="8">
    <source>
        <dbReference type="SAM" id="SignalP"/>
    </source>
</evidence>
<comment type="similarity">
    <text evidence="2">Belongs to the MscS (TC 1.A.23) family.</text>
</comment>
<feature type="signal peptide" evidence="8">
    <location>
        <begin position="1"/>
        <end position="22"/>
    </location>
</feature>
<evidence type="ECO:0000313" key="11">
    <source>
        <dbReference type="EMBL" id="ATA86963.1"/>
    </source>
</evidence>
<organism evidence="11 12">
    <name type="scientific">Capnocytophaga gingivalis</name>
    <dbReference type="NCBI Taxonomy" id="1017"/>
    <lineage>
        <taxon>Bacteria</taxon>
        <taxon>Pseudomonadati</taxon>
        <taxon>Bacteroidota</taxon>
        <taxon>Flavobacteriia</taxon>
        <taxon>Flavobacteriales</taxon>
        <taxon>Flavobacteriaceae</taxon>
        <taxon>Capnocytophaga</taxon>
    </lineage>
</organism>
<dbReference type="AlphaFoldDB" id="A0A250FPE9"/>
<feature type="transmembrane region" description="Helical" evidence="7">
    <location>
        <begin position="205"/>
        <end position="223"/>
    </location>
</feature>
<evidence type="ECO:0000256" key="2">
    <source>
        <dbReference type="ARBA" id="ARBA00008017"/>
    </source>
</evidence>
<dbReference type="InterPro" id="IPR010920">
    <property type="entry name" value="LSM_dom_sf"/>
</dbReference>
<dbReference type="InterPro" id="IPR006685">
    <property type="entry name" value="MscS_channel_2nd"/>
</dbReference>
<dbReference type="InterPro" id="IPR023408">
    <property type="entry name" value="MscS_beta-dom_sf"/>
</dbReference>
<dbReference type="GO" id="GO:0005886">
    <property type="term" value="C:plasma membrane"/>
    <property type="evidence" value="ECO:0007669"/>
    <property type="project" value="UniProtKB-SubCell"/>
</dbReference>
<keyword evidence="4 7" id="KW-0812">Transmembrane</keyword>
<dbReference type="KEGG" id="cgh:CGC50_07240"/>
<name>A0A250FPE9_9FLAO</name>
<evidence type="ECO:0000256" key="1">
    <source>
        <dbReference type="ARBA" id="ARBA00004651"/>
    </source>
</evidence>
<feature type="transmembrane region" description="Helical" evidence="7">
    <location>
        <begin position="358"/>
        <end position="378"/>
    </location>
</feature>
<gene>
    <name evidence="11" type="ORF">CGC50_07240</name>
</gene>
<feature type="domain" description="Mechanosensitive ion channel MscS C-terminal" evidence="10">
    <location>
        <begin position="479"/>
        <end position="562"/>
    </location>
</feature>
<feature type="transmembrane region" description="Helical" evidence="7">
    <location>
        <begin position="316"/>
        <end position="337"/>
    </location>
</feature>
<keyword evidence="8" id="KW-0732">Signal</keyword>
<dbReference type="Gene3D" id="2.30.30.60">
    <property type="match status" value="1"/>
</dbReference>
<feature type="chain" id="PRO_5011992882" evidence="8">
    <location>
        <begin position="23"/>
        <end position="576"/>
    </location>
</feature>
<dbReference type="Proteomes" id="UP000217250">
    <property type="component" value="Chromosome"/>
</dbReference>
<evidence type="ECO:0000259" key="9">
    <source>
        <dbReference type="Pfam" id="PF00924"/>
    </source>
</evidence>
<dbReference type="Gene3D" id="1.10.287.1260">
    <property type="match status" value="1"/>
</dbReference>
<dbReference type="Pfam" id="PF21082">
    <property type="entry name" value="MS_channel_3rd"/>
    <property type="match status" value="1"/>
</dbReference>
<sequence>MNIRLLLLLSNFFSVAALFGQAQDSLLQLLQRQVRELKVQRSQDSLKVNMLSQELQALLLLDTKYADTSKDSLYEKQRQEEIKRIYSKANGAPVCLEKDTLYTLYTSLGLYSPLERSEYTEKKLQKLAELPTFKHDSLKIQSHDNLLMITYQGEWIQAVTKEDAIMAHLSQEELAKSLQRDILKGVTHYRKEHSMQQKLMRIGELVLLVMVIVTFFYLLNFLFRKLRKQLLKQSFLGNGIKVKNYQILDKEKINYILTRILYLVKFLIFFIVIFLSIPVALKLFPYTQLWAERLLKLLLEPLSQVGNAIVDYLPNLVIIGIIALIARLVLNLMRFFLYEIERGALKIKGFYKEWAKPTYKMVRILFLCFIFIVIFPYLPGSGSSAFQGVSIFLGLLISLGSSSTISNGMAGIFITYMRAFRENDWIKVGDYIGMVIHKDSLVTRLKTINNEEVTVPNSMILSSSTMNFSSMGRTNGLVVTTQVKVRYDARLEDVDATLIAAAQATKGVTDKITPYIYHISLNELNATYEINAVTFEPQNMYIIKSDLIKNIYNAFRERNIELTSIEYVELRKYEKV</sequence>
<dbReference type="OrthoDB" id="9809206at2"/>
<dbReference type="EMBL" id="CP022386">
    <property type="protein sequence ID" value="ATA86963.1"/>
    <property type="molecule type" value="Genomic_DNA"/>
</dbReference>
<keyword evidence="6 7" id="KW-0472">Membrane</keyword>
<evidence type="ECO:0000256" key="7">
    <source>
        <dbReference type="SAM" id="Phobius"/>
    </source>
</evidence>
<keyword evidence="5 7" id="KW-1133">Transmembrane helix</keyword>
<keyword evidence="3" id="KW-1003">Cell membrane</keyword>
<accession>A0A250FPE9</accession>
<dbReference type="Gene3D" id="3.30.70.100">
    <property type="match status" value="1"/>
</dbReference>